<sequence length="131" mass="14542">MFGMLVQSSGQRAPLYAINGRRWKGPQAVAKKRMLQLTHSCRSTDGWDTIRYEKRGPHFGLVQGWANATRLCKVVRAATLFDGNIEKNGRAEMTKVGRAASHVITLRLVKAQTLGLSASFRQSFHLRGVCG</sequence>
<comment type="caution">
    <text evidence="1">The sequence shown here is derived from an EMBL/GenBank/DDBJ whole genome shotgun (WGS) entry which is preliminary data.</text>
</comment>
<name>A0A219AR77_METCM</name>
<dbReference type="RefSeq" id="XP_022285558.1">
    <property type="nucleotide sequence ID" value="XM_022429404.1"/>
</dbReference>
<gene>
    <name evidence="1" type="ORF">VFPPC_17715</name>
</gene>
<reference evidence="1 2" key="1">
    <citation type="journal article" date="2016" name="PLoS Pathog.">
        <title>Biosynthesis of antibiotic leucinostatins in bio-control fungus Purpureocillium lilacinum and their inhibition on phytophthora revealed by genome mining.</title>
        <authorList>
            <person name="Wang G."/>
            <person name="Liu Z."/>
            <person name="Lin R."/>
            <person name="Li E."/>
            <person name="Mao Z."/>
            <person name="Ling J."/>
            <person name="Yang Y."/>
            <person name="Yin W.B."/>
            <person name="Xie B."/>
        </authorList>
    </citation>
    <scope>NUCLEOTIDE SEQUENCE [LARGE SCALE GENOMIC DNA]</scope>
    <source>
        <strain evidence="1">170</strain>
    </source>
</reference>
<keyword evidence="2" id="KW-1185">Reference proteome</keyword>
<dbReference type="AlphaFoldDB" id="A0A219AR77"/>
<evidence type="ECO:0000313" key="2">
    <source>
        <dbReference type="Proteomes" id="UP000078397"/>
    </source>
</evidence>
<dbReference type="KEGG" id="pchm:VFPPC_17715"/>
<protein>
    <submittedName>
        <fullName evidence="1">Uncharacterized protein</fullName>
    </submittedName>
</protein>
<organism evidence="1 2">
    <name type="scientific">Pochonia chlamydosporia 170</name>
    <dbReference type="NCBI Taxonomy" id="1380566"/>
    <lineage>
        <taxon>Eukaryota</taxon>
        <taxon>Fungi</taxon>
        <taxon>Dikarya</taxon>
        <taxon>Ascomycota</taxon>
        <taxon>Pezizomycotina</taxon>
        <taxon>Sordariomycetes</taxon>
        <taxon>Hypocreomycetidae</taxon>
        <taxon>Hypocreales</taxon>
        <taxon>Clavicipitaceae</taxon>
        <taxon>Pochonia</taxon>
    </lineage>
</organism>
<evidence type="ECO:0000313" key="1">
    <source>
        <dbReference type="EMBL" id="OWT43109.1"/>
    </source>
</evidence>
<proteinExistence type="predicted"/>
<dbReference type="Proteomes" id="UP000078397">
    <property type="component" value="Unassembled WGS sequence"/>
</dbReference>
<accession>A0A219AR77</accession>
<dbReference type="EMBL" id="LSBJ02000003">
    <property type="protein sequence ID" value="OWT43109.1"/>
    <property type="molecule type" value="Genomic_DNA"/>
</dbReference>
<dbReference type="GeneID" id="33936643"/>